<accession>C3X4J2</accession>
<evidence type="ECO:0000256" key="2">
    <source>
        <dbReference type="ARBA" id="ARBA00007776"/>
    </source>
</evidence>
<evidence type="ECO:0000256" key="8">
    <source>
        <dbReference type="SAM" id="Phobius"/>
    </source>
</evidence>
<dbReference type="AlphaFoldDB" id="C3X4J2"/>
<evidence type="ECO:0000256" key="3">
    <source>
        <dbReference type="ARBA" id="ARBA00022475"/>
    </source>
</evidence>
<dbReference type="InterPro" id="IPR026034">
    <property type="entry name" value="MreD_proteobac"/>
</dbReference>
<evidence type="ECO:0000256" key="7">
    <source>
        <dbReference type="ARBA" id="ARBA00023136"/>
    </source>
</evidence>
<dbReference type="eggNOG" id="COG2891">
    <property type="taxonomic scope" value="Bacteria"/>
</dbReference>
<proteinExistence type="inferred from homology"/>
<gene>
    <name evidence="9" type="ORF">OFAG_01281</name>
</gene>
<evidence type="ECO:0000256" key="1">
    <source>
        <dbReference type="ARBA" id="ARBA00004651"/>
    </source>
</evidence>
<dbReference type="GO" id="GO:0005886">
    <property type="term" value="C:plasma membrane"/>
    <property type="evidence" value="ECO:0007669"/>
    <property type="project" value="UniProtKB-SubCell"/>
</dbReference>
<comment type="subcellular location">
    <subcellularLocation>
        <location evidence="1">Cell membrane</location>
        <topology evidence="1">Multi-pass membrane protein</topology>
    </subcellularLocation>
</comment>
<comment type="similarity">
    <text evidence="2">Belongs to the MreD family.</text>
</comment>
<keyword evidence="7 8" id="KW-0472">Membrane</keyword>
<dbReference type="RefSeq" id="WP_005877595.1">
    <property type="nucleotide sequence ID" value="NZ_CABMNL010000001.1"/>
</dbReference>
<dbReference type="NCBIfam" id="TIGR03426">
    <property type="entry name" value="shape_MreD"/>
    <property type="match status" value="1"/>
</dbReference>
<protein>
    <submittedName>
        <fullName evidence="9">Rod shape-determining protein MreD</fullName>
    </submittedName>
</protein>
<dbReference type="Pfam" id="PF04093">
    <property type="entry name" value="MreD"/>
    <property type="match status" value="1"/>
</dbReference>
<feature type="transmembrane region" description="Helical" evidence="8">
    <location>
        <begin position="60"/>
        <end position="78"/>
    </location>
</feature>
<dbReference type="PANTHER" id="PTHR37484:SF1">
    <property type="entry name" value="ROD SHAPE-DETERMINING PROTEIN MRED"/>
    <property type="match status" value="1"/>
</dbReference>
<name>C3X4J2_9BURK</name>
<dbReference type="InterPro" id="IPR007227">
    <property type="entry name" value="Cell_shape_determining_MreD"/>
</dbReference>
<evidence type="ECO:0000256" key="6">
    <source>
        <dbReference type="ARBA" id="ARBA00022989"/>
    </source>
</evidence>
<evidence type="ECO:0000256" key="4">
    <source>
        <dbReference type="ARBA" id="ARBA00022692"/>
    </source>
</evidence>
<reference evidence="9" key="1">
    <citation type="submission" date="2011-10" db="EMBL/GenBank/DDBJ databases">
        <title>The Genome Sequence of Oxalobacter formigenes HOxBLS.</title>
        <authorList>
            <consortium name="The Broad Institute Genome Sequencing Platform"/>
            <person name="Earl A."/>
            <person name="Ward D."/>
            <person name="Feldgarden M."/>
            <person name="Gevers D."/>
            <person name="Allison M.J."/>
            <person name="Humphrey S."/>
            <person name="Young S.K."/>
            <person name="Zeng Q."/>
            <person name="Gargeya S."/>
            <person name="Fitzgerald M."/>
            <person name="Haas B."/>
            <person name="Abouelleil A."/>
            <person name="Alvarado L."/>
            <person name="Arachchi H.M."/>
            <person name="Berlin A."/>
            <person name="Brown A."/>
            <person name="Chapman S.B."/>
            <person name="Chen Z."/>
            <person name="Dunbar C."/>
            <person name="Freedman E."/>
            <person name="Gearin G."/>
            <person name="Goldberg J."/>
            <person name="Griggs A."/>
            <person name="Gujja S."/>
            <person name="Heiman D."/>
            <person name="Howarth C."/>
            <person name="Larson L."/>
            <person name="Lui A."/>
            <person name="MacDonald P.J.P."/>
            <person name="Montmayeur A."/>
            <person name="Murphy C."/>
            <person name="Neiman D."/>
            <person name="Pearson M."/>
            <person name="Priest M."/>
            <person name="Roberts A."/>
            <person name="Saif S."/>
            <person name="Shea T."/>
            <person name="Shenoy N."/>
            <person name="Sisk P."/>
            <person name="Stolte C."/>
            <person name="Sykes S."/>
            <person name="Wortman J."/>
            <person name="Nusbaum C."/>
            <person name="Birren B."/>
        </authorList>
    </citation>
    <scope>NUCLEOTIDE SEQUENCE [LARGE SCALE GENOMIC DNA]</scope>
    <source>
        <strain evidence="9">HOxBLS</strain>
    </source>
</reference>
<organism evidence="9 10">
    <name type="scientific">Oxalobacter paraformigenes</name>
    <dbReference type="NCBI Taxonomy" id="556268"/>
    <lineage>
        <taxon>Bacteria</taxon>
        <taxon>Pseudomonadati</taxon>
        <taxon>Pseudomonadota</taxon>
        <taxon>Betaproteobacteria</taxon>
        <taxon>Burkholderiales</taxon>
        <taxon>Oxalobacteraceae</taxon>
        <taxon>Oxalobacter</taxon>
    </lineage>
</organism>
<evidence type="ECO:0000256" key="5">
    <source>
        <dbReference type="ARBA" id="ARBA00022960"/>
    </source>
</evidence>
<dbReference type="PIRSF" id="PIRSF018472">
    <property type="entry name" value="MreD_proteobac"/>
    <property type="match status" value="1"/>
</dbReference>
<dbReference type="PANTHER" id="PTHR37484">
    <property type="entry name" value="ROD SHAPE-DETERMINING PROTEIN MRED"/>
    <property type="match status" value="1"/>
</dbReference>
<dbReference type="GO" id="GO:0008360">
    <property type="term" value="P:regulation of cell shape"/>
    <property type="evidence" value="ECO:0007669"/>
    <property type="project" value="UniProtKB-KW"/>
</dbReference>
<sequence length="174" mass="19784">MSGIKQTPERILLPVSPVFIALSLFVAFLLNLQPWGHWVGVPDFVALVLVFWGIHQPRRVGIGIAFCMGLLMDVNDATLLGENALAYTLLSYFAITLHRRVLWFPLKKQGWYILFLLLSSRLVQMLVQFIVSHRTASWFYLIDSCVGTLLWPVVTMILLAPQRQSVDTDVDRSL</sequence>
<dbReference type="EMBL" id="ACDP02000006">
    <property type="protein sequence ID" value="EEO28128.1"/>
    <property type="molecule type" value="Genomic_DNA"/>
</dbReference>
<dbReference type="Proteomes" id="UP000003973">
    <property type="component" value="Unassembled WGS sequence"/>
</dbReference>
<comment type="caution">
    <text evidence="9">The sequence shown here is derived from an EMBL/GenBank/DDBJ whole genome shotgun (WGS) entry which is preliminary data.</text>
</comment>
<keyword evidence="4 8" id="KW-0812">Transmembrane</keyword>
<feature type="transmembrane region" description="Helical" evidence="8">
    <location>
        <begin position="137"/>
        <end position="159"/>
    </location>
</feature>
<keyword evidence="5" id="KW-0133">Cell shape</keyword>
<feature type="transmembrane region" description="Helical" evidence="8">
    <location>
        <begin position="110"/>
        <end position="131"/>
    </location>
</feature>
<keyword evidence="6 8" id="KW-1133">Transmembrane helix</keyword>
<evidence type="ECO:0000313" key="10">
    <source>
        <dbReference type="Proteomes" id="UP000003973"/>
    </source>
</evidence>
<dbReference type="HOGENOM" id="CLU_119315_1_0_4"/>
<feature type="transmembrane region" description="Helical" evidence="8">
    <location>
        <begin position="12"/>
        <end position="29"/>
    </location>
</feature>
<keyword evidence="10" id="KW-1185">Reference proteome</keyword>
<feature type="transmembrane region" description="Helical" evidence="8">
    <location>
        <begin position="35"/>
        <end position="53"/>
    </location>
</feature>
<keyword evidence="3" id="KW-1003">Cell membrane</keyword>
<evidence type="ECO:0000313" key="9">
    <source>
        <dbReference type="EMBL" id="EEO28128.1"/>
    </source>
</evidence>